<evidence type="ECO:0000313" key="1">
    <source>
        <dbReference type="EMBL" id="CAG8493879.1"/>
    </source>
</evidence>
<gene>
    <name evidence="1" type="ORF">ACOLOM_LOCUS2493</name>
</gene>
<reference evidence="1" key="1">
    <citation type="submission" date="2021-06" db="EMBL/GenBank/DDBJ databases">
        <authorList>
            <person name="Kallberg Y."/>
            <person name="Tangrot J."/>
            <person name="Rosling A."/>
        </authorList>
    </citation>
    <scope>NUCLEOTIDE SEQUENCE</scope>
    <source>
        <strain evidence="1">CL356</strain>
    </source>
</reference>
<accession>A0ACA9KWU6</accession>
<organism evidence="1 2">
    <name type="scientific">Acaulospora colombiana</name>
    <dbReference type="NCBI Taxonomy" id="27376"/>
    <lineage>
        <taxon>Eukaryota</taxon>
        <taxon>Fungi</taxon>
        <taxon>Fungi incertae sedis</taxon>
        <taxon>Mucoromycota</taxon>
        <taxon>Glomeromycotina</taxon>
        <taxon>Glomeromycetes</taxon>
        <taxon>Diversisporales</taxon>
        <taxon>Acaulosporaceae</taxon>
        <taxon>Acaulospora</taxon>
    </lineage>
</organism>
<evidence type="ECO:0000313" key="2">
    <source>
        <dbReference type="Proteomes" id="UP000789525"/>
    </source>
</evidence>
<name>A0ACA9KWU6_9GLOM</name>
<sequence length="207" mass="23147">MGNYLNLYYGDFTTYCKMETPQIESITIEKEIKGFRRLLRKFKAAVLPIPSGKSKVTNKKRSVSVTIPNSNQNGMMAKDEQIVKVTAIEEPIENSSAKKNIIVGDQDKSSATNGSPFLEPMKAFPLLNSHDIIIPLNTDSFTCPQCHTPHSVHYVKEDTEQGQSKEIYICLSHGNHGCGWEGTKEPNEDDIHAHITATLGFRPLRLN</sequence>
<comment type="caution">
    <text evidence="1">The sequence shown here is derived from an EMBL/GenBank/DDBJ whole genome shotgun (WGS) entry which is preliminary data.</text>
</comment>
<proteinExistence type="predicted"/>
<dbReference type="EMBL" id="CAJVPT010003289">
    <property type="protein sequence ID" value="CAG8493879.1"/>
    <property type="molecule type" value="Genomic_DNA"/>
</dbReference>
<dbReference type="Proteomes" id="UP000789525">
    <property type="component" value="Unassembled WGS sequence"/>
</dbReference>
<protein>
    <submittedName>
        <fullName evidence="1">7695_t:CDS:1</fullName>
    </submittedName>
</protein>
<keyword evidence="2" id="KW-1185">Reference proteome</keyword>